<proteinExistence type="inferred from homology"/>
<protein>
    <submittedName>
        <fullName evidence="6">TIP120-domain-containing protein</fullName>
    </submittedName>
</protein>
<dbReference type="EMBL" id="KZ819367">
    <property type="protein sequence ID" value="PWN43702.1"/>
    <property type="molecule type" value="Genomic_DNA"/>
</dbReference>
<dbReference type="SUPFAM" id="SSF48371">
    <property type="entry name" value="ARM repeat"/>
    <property type="match status" value="1"/>
</dbReference>
<evidence type="ECO:0000313" key="6">
    <source>
        <dbReference type="EMBL" id="PWN43702.1"/>
    </source>
</evidence>
<sequence length="1264" mass="136675">MSSRSSQGIAALLDKSKSNDADFRYMALSDLITELKRDVFLQMDSTLESKTVTTTLDLMKDKNAEVKNMAVRCLGVLTSRVKPAQIQIIVDRLVEYISAKEEEQRDIAALGLKTVLAELPADSETAGIAGSKLAPKLLHQIAEPSASQELLIDSTELLGDLFTRLPSIAASDATLQQRALQVLVTRLSHDRAAVRKRAVTALSALGAHSKSEVFTGIATAIITVLDTTQGPSKAQLTESQKTMVQLVGSLAKTCPKRIGRRLPELMPRVIAATQVDDDELREACLQCMEAVLQQCPSESTPFVRGIIDEALKLLQHDPNYAGFDGDDGDMEVDEDETFDDDDDEVLDEDYSDDDDLSWKARRASAKVLAAAIMTRPEQLTDFASSIAPVLVVRFAEREEGVRLEILQTFKTLLRQLQLYDGTAQATEVLVQSPGALKRKRDAMETDESHALHPRSQLRKLEPAIAKAMSKEINSKSVSTRFACYALLRELVLVLQGGLDAHLSSLIEPTEKALKGTDYTAGSAANLRGEVLGFFRLVFQWHESRAFEASLPRVVPVVISAIDDKIQRDVVEAFAVVRQLVAVLRPDGSAPSGSSGKALEPLANAVLARLSRADSDQEIRDRGIETIGDLVARAGDDLADLRTAAFTQLLQGLQNELTRYSSVKAVGQVASSPGATGTQVESFVSAAINEVVPLLRKPNLALNLAAFDTLAALLRKFGDKLDGPRKQEIVREVTPIVGESADFNLLPVALAVVSLVVAHSNDSATQGVVDSELIPALLHSVRSPLMQGAPLEAVTSFLGTYTRANSQVAASTIQALLAARTTSKKADVAQHQTTTTTIARCVGAVTRYAPDQASAVVQSARSALSSDLSSSRESELCFSLRLIGEVGRSKDLSGDASLLELITSLYVHQSDDVKAAAALAIGSLAVANPETLLPSILQQISATSDSKRQLLALQSLRELITHADQGPLAGSLGRVWTPLLEQSQSADEATRNIISECLARLTLTDPRAYLPQLHTRIHDPNPGVRASSIAAIRYTLLEASATFDEQLASTLVDFLGLMQDESLEVRRHAVFALNSAAHNKPSLISDQLVVLLPLLYKETLPRPELLRKVTMGPFIVTHDDGLDLRKTAYETMLTLLDTSFTRISLPEYMDRVIAGLSDEDGIKVLCYLILIRLSDVARLQLSPYLDAIATPITSTLKLKPKDAASKQDIERAGEMQRSIFRALIALEKVPAASHAAKFAALIKEARAVPHGAYEAAASASRKTTA</sequence>
<keyword evidence="2" id="KW-0677">Repeat</keyword>
<dbReference type="Pfam" id="PF25782">
    <property type="entry name" value="TPR_CAND1"/>
    <property type="match status" value="1"/>
</dbReference>
<dbReference type="Proteomes" id="UP000245783">
    <property type="component" value="Unassembled WGS sequence"/>
</dbReference>
<dbReference type="Gene3D" id="1.25.10.10">
    <property type="entry name" value="Leucine-rich Repeat Variant"/>
    <property type="match status" value="1"/>
</dbReference>
<evidence type="ECO:0000256" key="4">
    <source>
        <dbReference type="SAM" id="MobiDB-lite"/>
    </source>
</evidence>
<dbReference type="PANTHER" id="PTHR12696">
    <property type="entry name" value="TIP120"/>
    <property type="match status" value="1"/>
</dbReference>
<dbReference type="InParanoid" id="A0A316W1T1"/>
<feature type="domain" description="TATA-binding protein interacting (TIP20)" evidence="5">
    <location>
        <begin position="1082"/>
        <end position="1243"/>
    </location>
</feature>
<name>A0A316W1T1_9BASI</name>
<dbReference type="STRING" id="1522189.A0A316W1T1"/>
<evidence type="ECO:0000256" key="1">
    <source>
        <dbReference type="ARBA" id="ARBA00007657"/>
    </source>
</evidence>
<dbReference type="InterPro" id="IPR016024">
    <property type="entry name" value="ARM-type_fold"/>
</dbReference>
<evidence type="ECO:0000313" key="7">
    <source>
        <dbReference type="Proteomes" id="UP000245783"/>
    </source>
</evidence>
<comment type="similarity">
    <text evidence="1">Belongs to the CAND family.</text>
</comment>
<dbReference type="FunCoup" id="A0A316W1T1">
    <property type="interactions" value="543"/>
</dbReference>
<dbReference type="GeneID" id="37035405"/>
<feature type="region of interest" description="Disordered" evidence="4">
    <location>
        <begin position="322"/>
        <end position="344"/>
    </location>
</feature>
<feature type="compositionally biased region" description="Acidic residues" evidence="4">
    <location>
        <begin position="324"/>
        <end position="344"/>
    </location>
</feature>
<evidence type="ECO:0000256" key="2">
    <source>
        <dbReference type="ARBA" id="ARBA00022737"/>
    </source>
</evidence>
<dbReference type="InterPro" id="IPR039852">
    <property type="entry name" value="CAND1/CAND2"/>
</dbReference>
<dbReference type="InterPro" id="IPR013932">
    <property type="entry name" value="TATA-bd_TIP120"/>
</dbReference>
<dbReference type="InterPro" id="IPR011989">
    <property type="entry name" value="ARM-like"/>
</dbReference>
<dbReference type="GO" id="GO:0010265">
    <property type="term" value="P:SCF complex assembly"/>
    <property type="evidence" value="ECO:0007669"/>
    <property type="project" value="InterPro"/>
</dbReference>
<reference evidence="6 7" key="1">
    <citation type="journal article" date="2018" name="Mol. Biol. Evol.">
        <title>Broad Genomic Sampling Reveals a Smut Pathogenic Ancestry of the Fungal Clade Ustilaginomycotina.</title>
        <authorList>
            <person name="Kijpornyongpan T."/>
            <person name="Mondo S.J."/>
            <person name="Barry K."/>
            <person name="Sandor L."/>
            <person name="Lee J."/>
            <person name="Lipzen A."/>
            <person name="Pangilinan J."/>
            <person name="LaButti K."/>
            <person name="Hainaut M."/>
            <person name="Henrissat B."/>
            <person name="Grigoriev I.V."/>
            <person name="Spatafora J.W."/>
            <person name="Aime M.C."/>
        </authorList>
    </citation>
    <scope>NUCLEOTIDE SEQUENCE [LARGE SCALE GENOMIC DNA]</scope>
    <source>
        <strain evidence="6 7">MCA 4658</strain>
    </source>
</reference>
<dbReference type="Pfam" id="PF08623">
    <property type="entry name" value="TIP120"/>
    <property type="match status" value="1"/>
</dbReference>
<dbReference type="RefSeq" id="XP_025370862.1">
    <property type="nucleotide sequence ID" value="XM_025513535.1"/>
</dbReference>
<keyword evidence="3" id="KW-0833">Ubl conjugation pathway</keyword>
<evidence type="ECO:0000259" key="5">
    <source>
        <dbReference type="Pfam" id="PF08623"/>
    </source>
</evidence>
<organism evidence="6 7">
    <name type="scientific">Ceraceosorus guamensis</name>
    <dbReference type="NCBI Taxonomy" id="1522189"/>
    <lineage>
        <taxon>Eukaryota</taxon>
        <taxon>Fungi</taxon>
        <taxon>Dikarya</taxon>
        <taxon>Basidiomycota</taxon>
        <taxon>Ustilaginomycotina</taxon>
        <taxon>Exobasidiomycetes</taxon>
        <taxon>Ceraceosorales</taxon>
        <taxon>Ceraceosoraceae</taxon>
        <taxon>Ceraceosorus</taxon>
    </lineage>
</organism>
<evidence type="ECO:0000256" key="3">
    <source>
        <dbReference type="ARBA" id="ARBA00022786"/>
    </source>
</evidence>
<keyword evidence="7" id="KW-1185">Reference proteome</keyword>
<gene>
    <name evidence="6" type="ORF">IE81DRAFT_322110</name>
</gene>
<dbReference type="AlphaFoldDB" id="A0A316W1T1"/>
<accession>A0A316W1T1</accession>
<dbReference type="OrthoDB" id="6260732at2759"/>